<evidence type="ECO:0000256" key="1">
    <source>
        <dbReference type="ARBA" id="ARBA00022443"/>
    </source>
</evidence>
<dbReference type="Gene3D" id="1.20.900.10">
    <property type="entry name" value="Dbl homology (DH) domain"/>
    <property type="match status" value="1"/>
</dbReference>
<evidence type="ECO:0008006" key="8">
    <source>
        <dbReference type="Google" id="ProtNLM"/>
    </source>
</evidence>
<dbReference type="Pfam" id="PF00621">
    <property type="entry name" value="RhoGEF"/>
    <property type="match status" value="1"/>
</dbReference>
<evidence type="ECO:0000259" key="4">
    <source>
        <dbReference type="PROSITE" id="PS50002"/>
    </source>
</evidence>
<keyword evidence="1 2" id="KW-0728">SH3 domain</keyword>
<name>A0A507DBJ9_9FUNG</name>
<protein>
    <recommendedName>
        <fullName evidence="8">DH domain-containing protein</fullName>
    </recommendedName>
</protein>
<evidence type="ECO:0000313" key="7">
    <source>
        <dbReference type="Proteomes" id="UP000320475"/>
    </source>
</evidence>
<evidence type="ECO:0000259" key="5">
    <source>
        <dbReference type="PROSITE" id="PS50010"/>
    </source>
</evidence>
<proteinExistence type="predicted"/>
<dbReference type="EMBL" id="QEAM01000042">
    <property type="protein sequence ID" value="TPX48953.1"/>
    <property type="molecule type" value="Genomic_DNA"/>
</dbReference>
<feature type="domain" description="SH3" evidence="4">
    <location>
        <begin position="217"/>
        <end position="278"/>
    </location>
</feature>
<dbReference type="SMART" id="SM00325">
    <property type="entry name" value="RhoGEF"/>
    <property type="match status" value="1"/>
</dbReference>
<dbReference type="GO" id="GO:0005085">
    <property type="term" value="F:guanyl-nucleotide exchange factor activity"/>
    <property type="evidence" value="ECO:0007669"/>
    <property type="project" value="InterPro"/>
</dbReference>
<dbReference type="InterPro" id="IPR051092">
    <property type="entry name" value="FYVE_RhoGEF_PH"/>
</dbReference>
<evidence type="ECO:0000256" key="3">
    <source>
        <dbReference type="SAM" id="MobiDB-lite"/>
    </source>
</evidence>
<dbReference type="SUPFAM" id="SSF48065">
    <property type="entry name" value="DBL homology domain (DH-domain)"/>
    <property type="match status" value="1"/>
</dbReference>
<evidence type="ECO:0000256" key="2">
    <source>
        <dbReference type="PROSITE-ProRule" id="PRU00192"/>
    </source>
</evidence>
<feature type="domain" description="DH" evidence="5">
    <location>
        <begin position="620"/>
        <end position="813"/>
    </location>
</feature>
<dbReference type="PANTHER" id="PTHR12673">
    <property type="entry name" value="FACIOGENITAL DYSPLASIA PROTEIN"/>
    <property type="match status" value="1"/>
</dbReference>
<accession>A0A507DBJ9</accession>
<dbReference type="GO" id="GO:0005737">
    <property type="term" value="C:cytoplasm"/>
    <property type="evidence" value="ECO:0007669"/>
    <property type="project" value="TreeGrafter"/>
</dbReference>
<reference evidence="6 7" key="1">
    <citation type="journal article" date="2019" name="Sci. Rep.">
        <title>Comparative genomics of chytrid fungi reveal insights into the obligate biotrophic and pathogenic lifestyle of Synchytrium endobioticum.</title>
        <authorList>
            <person name="van de Vossenberg B.T.L.H."/>
            <person name="Warris S."/>
            <person name="Nguyen H.D.T."/>
            <person name="van Gent-Pelzer M.P.E."/>
            <person name="Joly D.L."/>
            <person name="van de Geest H.C."/>
            <person name="Bonants P.J.M."/>
            <person name="Smith D.S."/>
            <person name="Levesque C.A."/>
            <person name="van der Lee T.A.J."/>
        </authorList>
    </citation>
    <scope>NUCLEOTIDE SEQUENCE [LARGE SCALE GENOMIC DNA]</scope>
    <source>
        <strain evidence="6 7">LEV6574</strain>
    </source>
</reference>
<dbReference type="InterPro" id="IPR001452">
    <property type="entry name" value="SH3_domain"/>
</dbReference>
<dbReference type="InterPro" id="IPR000219">
    <property type="entry name" value="DH_dom"/>
</dbReference>
<dbReference type="VEuPathDB" id="FungiDB:SeMB42_g00955"/>
<evidence type="ECO:0000313" key="6">
    <source>
        <dbReference type="EMBL" id="TPX48953.1"/>
    </source>
</evidence>
<comment type="caution">
    <text evidence="6">The sequence shown here is derived from an EMBL/GenBank/DDBJ whole genome shotgun (WGS) entry which is preliminary data.</text>
</comment>
<dbReference type="Proteomes" id="UP000320475">
    <property type="component" value="Unassembled WGS sequence"/>
</dbReference>
<dbReference type="InterPro" id="IPR036028">
    <property type="entry name" value="SH3-like_dom_sf"/>
</dbReference>
<feature type="compositionally biased region" description="Polar residues" evidence="3">
    <location>
        <begin position="160"/>
        <end position="188"/>
    </location>
</feature>
<dbReference type="OrthoDB" id="660555at2759"/>
<dbReference type="AlphaFoldDB" id="A0A507DBJ9"/>
<dbReference type="PANTHER" id="PTHR12673:SF159">
    <property type="entry name" value="LD03170P"/>
    <property type="match status" value="1"/>
</dbReference>
<dbReference type="PROSITE" id="PS50010">
    <property type="entry name" value="DH_2"/>
    <property type="match status" value="1"/>
</dbReference>
<dbReference type="SUPFAM" id="SSF50044">
    <property type="entry name" value="SH3-domain"/>
    <property type="match status" value="1"/>
</dbReference>
<feature type="region of interest" description="Disordered" evidence="3">
    <location>
        <begin position="160"/>
        <end position="189"/>
    </location>
</feature>
<gene>
    <name evidence="6" type="ORF">SeLEV6574_g01748</name>
</gene>
<feature type="region of interest" description="Disordered" evidence="3">
    <location>
        <begin position="280"/>
        <end position="312"/>
    </location>
</feature>
<dbReference type="InterPro" id="IPR035899">
    <property type="entry name" value="DBL_dom_sf"/>
</dbReference>
<dbReference type="PROSITE" id="PS50002">
    <property type="entry name" value="SH3"/>
    <property type="match status" value="1"/>
</dbReference>
<organism evidence="6 7">
    <name type="scientific">Synchytrium endobioticum</name>
    <dbReference type="NCBI Taxonomy" id="286115"/>
    <lineage>
        <taxon>Eukaryota</taxon>
        <taxon>Fungi</taxon>
        <taxon>Fungi incertae sedis</taxon>
        <taxon>Chytridiomycota</taxon>
        <taxon>Chytridiomycota incertae sedis</taxon>
        <taxon>Chytridiomycetes</taxon>
        <taxon>Synchytriales</taxon>
        <taxon>Synchytriaceae</taxon>
        <taxon>Synchytrium</taxon>
    </lineage>
</organism>
<sequence>MADAQQETLQAALVTILSLADELRNYNLDQVRSRMQYHDADDAIKHLRYVRKVTIQLESALTDKSNCVPSDLGSLDDDSTTIDDYIFFLYGDTLSQKSRNSHHGGIASSSQVSYTNNCRSAEPYDADVVYDDVDSSNGMLPSAPGSNINDFVAGKRPAANVSSQSSTIGSNVDRSVSTKNTPPDSSNVAPIIPRRSTASSASGFLQTWEPVTEATLDTEKSYTVRIAFNKANDEEINLKVADNVSLLVPMGGNMVWGTNNVTGAEGLFPISCLVHIPERSTNPGSFSRSDPNGSRPSSMVNPPTRSVSVGISSDFDNNSSLARRRTAPALSSTRPGLRCGRHVAIASSLPPPGNEIEVPLTVGDEVDVTGLFDENPDMVIGTHVGLKLQGIFKRSCLKLLENQLLSPYATPAEIASQKPTLLEIVQKAIESGNLQGVDITAAFGPGVLPACLPSTPNNNQAVPTLTDSIIPDITRTYQQWRANNMQSQFNTDGTTRPSHPNDMLYLRLLQDFTQNMATRNTTTNRQEQEEELRMMVNPPVRTVSAAVPQRQLTASLATHQNHFPHAYIPPRTFPVTSTLTADVVMAANAASRHGLVISDEEAVDRVIRETQQEQQKEREKAVMIVTELIETEKNYRDGLKVLNDKVIGTFYAVAGTSNEILRRAELDLFRNVPDLLRLTTDICEKLEATRESHPDDPITIANVFLQYTPEMTALYPLYTKNFAIIKNLFDELLVRRDNRGVLFRDFLAAHENTKAWQRQDLLHFIILPIRRIPSMWLIFQRLVGRCDPHHPSYRCIPATEDYLYELGAVLNKVQKDESAALALTIMKRQVEHLPLDASDTTKHRYISAYDAVDPSRRPPKSLRLFLLADALILTSVNPPSRRYKEHDVQKKYTFMYALDVHSCCLEENTDASHEHDMLRLVPNPSSASIPIQPVQQHQRISIFSSSSPSNNVNALNPDGSMALNPLTDPLTLKIMVNMQQPGAPRDFVHNLKDAWAGKIDSGPRLY</sequence>